<keyword evidence="7" id="KW-1133">Transmembrane helix</keyword>
<dbReference type="PROSITE" id="PS50835">
    <property type="entry name" value="IG_LIKE"/>
    <property type="match status" value="3"/>
</dbReference>
<evidence type="ECO:0000256" key="3">
    <source>
        <dbReference type="ARBA" id="ARBA00022729"/>
    </source>
</evidence>
<keyword evidence="3" id="KW-0732">Signal</keyword>
<reference evidence="9" key="1">
    <citation type="journal article" date="2022" name="bioRxiv">
        <title>Sequencing and chromosome-scale assembly of the giantPleurodeles waltlgenome.</title>
        <authorList>
            <person name="Brown T."/>
            <person name="Elewa A."/>
            <person name="Iarovenko S."/>
            <person name="Subramanian E."/>
            <person name="Araus A.J."/>
            <person name="Petzold A."/>
            <person name="Susuki M."/>
            <person name="Suzuki K.-i.T."/>
            <person name="Hayashi T."/>
            <person name="Toyoda A."/>
            <person name="Oliveira C."/>
            <person name="Osipova E."/>
            <person name="Leigh N.D."/>
            <person name="Simon A."/>
            <person name="Yun M.H."/>
        </authorList>
    </citation>
    <scope>NUCLEOTIDE SEQUENCE</scope>
    <source>
        <strain evidence="9">20211129_DDA</strain>
        <tissue evidence="9">Liver</tissue>
    </source>
</reference>
<feature type="transmembrane region" description="Helical" evidence="7">
    <location>
        <begin position="487"/>
        <end position="504"/>
    </location>
</feature>
<dbReference type="Gene3D" id="2.60.40.10">
    <property type="entry name" value="Immunoglobulins"/>
    <property type="match status" value="3"/>
</dbReference>
<dbReference type="Proteomes" id="UP001066276">
    <property type="component" value="Chromosome 1_2"/>
</dbReference>
<dbReference type="Pfam" id="PF07686">
    <property type="entry name" value="V-set"/>
    <property type="match status" value="3"/>
</dbReference>
<dbReference type="PANTHER" id="PTHR11860">
    <property type="entry name" value="POLYMERIC-IMMUNOGLOBULIN RECEPTOR"/>
    <property type="match status" value="1"/>
</dbReference>
<keyword evidence="5" id="KW-1015">Disulfide bond</keyword>
<dbReference type="CDD" id="cd05716">
    <property type="entry name" value="IgV_pIgR_like"/>
    <property type="match status" value="3"/>
</dbReference>
<name>A0AAV7WFE3_PLEWA</name>
<dbReference type="SMART" id="SM00409">
    <property type="entry name" value="IG"/>
    <property type="match status" value="3"/>
</dbReference>
<dbReference type="EMBL" id="JANPWB010000002">
    <property type="protein sequence ID" value="KAJ1211497.1"/>
    <property type="molecule type" value="Genomic_DNA"/>
</dbReference>
<feature type="domain" description="Ig-like" evidence="8">
    <location>
        <begin position="310"/>
        <end position="423"/>
    </location>
</feature>
<dbReference type="InterPro" id="IPR003599">
    <property type="entry name" value="Ig_sub"/>
</dbReference>
<dbReference type="InterPro" id="IPR013106">
    <property type="entry name" value="Ig_V-set"/>
</dbReference>
<protein>
    <recommendedName>
        <fullName evidence="8">Ig-like domain-containing protein</fullName>
    </recommendedName>
</protein>
<dbReference type="InterPro" id="IPR050671">
    <property type="entry name" value="CD300_family_receptors"/>
</dbReference>
<evidence type="ECO:0000313" key="10">
    <source>
        <dbReference type="Proteomes" id="UP001066276"/>
    </source>
</evidence>
<evidence type="ECO:0000256" key="5">
    <source>
        <dbReference type="ARBA" id="ARBA00023157"/>
    </source>
</evidence>
<keyword evidence="2 7" id="KW-0812">Transmembrane</keyword>
<feature type="domain" description="Ig-like" evidence="8">
    <location>
        <begin position="112"/>
        <end position="186"/>
    </location>
</feature>
<gene>
    <name evidence="9" type="ORF">NDU88_006857</name>
</gene>
<evidence type="ECO:0000256" key="4">
    <source>
        <dbReference type="ARBA" id="ARBA00023136"/>
    </source>
</evidence>
<sequence>MVRMAVPDRQKPRREKSSGAHAQLTLGVWPAQSLEKQVTPKKPSFWDQQIHWTDNEWAVAQQISGEAELQIKLINRGEADKLQNDCTYCFGSRLLNRGQALTGPREVTGTRGGSVSVECNYEAEYRDSPKYWCRGPGWSCEKVVETSMSERKVRRDRVAIRDAPRTGTFTVVMEGLRLEDAGSYQCGIYRHVLLDVNFPVSVVVLTARGQALTGPREVTGTRGGSVSVECRYEAEYQDSPKYWCRGPGRFCETVVETSMSELEVRKDRVTIRDEPSTRTFTVVMEGLRPEDAGSYQCGIYRHVLLDVNFPVSVVVLTASGEVLTGPSEVTGTRGGSVSVECSYEAKYRDSPKYWCRGPDRFCDDVVKTSMSEREVRKDRVAIRDAPSTRTFTVVMEGLRPEDAGSYQCGIERNVFVDVQFPVSVVVLTDLSNTWTTVIPTVSGTRDAEDPSKPQSTVTPSVSGTSDAAGAEEKEGGSSFSVFNAIQVAQIVILLLIVTVTSLLCKRGTFQSRTPDSPEYVNTSMALVTGAQSPEIA</sequence>
<evidence type="ECO:0000313" key="9">
    <source>
        <dbReference type="EMBL" id="KAJ1211497.1"/>
    </source>
</evidence>
<evidence type="ECO:0000256" key="7">
    <source>
        <dbReference type="SAM" id="Phobius"/>
    </source>
</evidence>
<dbReference type="SUPFAM" id="SSF48726">
    <property type="entry name" value="Immunoglobulin"/>
    <property type="match status" value="3"/>
</dbReference>
<feature type="compositionally biased region" description="Polar residues" evidence="6">
    <location>
        <begin position="452"/>
        <end position="465"/>
    </location>
</feature>
<evidence type="ECO:0000259" key="8">
    <source>
        <dbReference type="PROSITE" id="PS50835"/>
    </source>
</evidence>
<dbReference type="InterPro" id="IPR013783">
    <property type="entry name" value="Ig-like_fold"/>
</dbReference>
<comment type="subcellular location">
    <subcellularLocation>
        <location evidence="1">Membrane</location>
    </subcellularLocation>
</comment>
<dbReference type="GO" id="GO:0005886">
    <property type="term" value="C:plasma membrane"/>
    <property type="evidence" value="ECO:0007669"/>
    <property type="project" value="TreeGrafter"/>
</dbReference>
<feature type="domain" description="Ig-like" evidence="8">
    <location>
        <begin position="199"/>
        <end position="297"/>
    </location>
</feature>
<dbReference type="PANTHER" id="PTHR11860:SF87">
    <property type="entry name" value="CMRF35-LIKE MOLECULE 8"/>
    <property type="match status" value="1"/>
</dbReference>
<dbReference type="SMART" id="SM00406">
    <property type="entry name" value="IGv"/>
    <property type="match status" value="3"/>
</dbReference>
<proteinExistence type="predicted"/>
<feature type="compositionally biased region" description="Basic and acidic residues" evidence="6">
    <location>
        <begin position="1"/>
        <end position="18"/>
    </location>
</feature>
<feature type="region of interest" description="Disordered" evidence="6">
    <location>
        <begin position="441"/>
        <end position="473"/>
    </location>
</feature>
<accession>A0AAV7WFE3</accession>
<feature type="region of interest" description="Disordered" evidence="6">
    <location>
        <begin position="1"/>
        <end position="21"/>
    </location>
</feature>
<keyword evidence="4 7" id="KW-0472">Membrane</keyword>
<dbReference type="GO" id="GO:0004888">
    <property type="term" value="F:transmembrane signaling receptor activity"/>
    <property type="evidence" value="ECO:0007669"/>
    <property type="project" value="TreeGrafter"/>
</dbReference>
<comment type="caution">
    <text evidence="9">The sequence shown here is derived from an EMBL/GenBank/DDBJ whole genome shotgun (WGS) entry which is preliminary data.</text>
</comment>
<evidence type="ECO:0000256" key="1">
    <source>
        <dbReference type="ARBA" id="ARBA00004370"/>
    </source>
</evidence>
<evidence type="ECO:0000256" key="2">
    <source>
        <dbReference type="ARBA" id="ARBA00022692"/>
    </source>
</evidence>
<dbReference type="AlphaFoldDB" id="A0AAV7WFE3"/>
<keyword evidence="10" id="KW-1185">Reference proteome</keyword>
<dbReference type="InterPro" id="IPR007110">
    <property type="entry name" value="Ig-like_dom"/>
</dbReference>
<evidence type="ECO:0000256" key="6">
    <source>
        <dbReference type="SAM" id="MobiDB-lite"/>
    </source>
</evidence>
<dbReference type="FunFam" id="2.60.40.10:FF:000370">
    <property type="entry name" value="CMRF35-like molecule 1"/>
    <property type="match status" value="3"/>
</dbReference>
<dbReference type="InterPro" id="IPR036179">
    <property type="entry name" value="Ig-like_dom_sf"/>
</dbReference>
<organism evidence="9 10">
    <name type="scientific">Pleurodeles waltl</name>
    <name type="common">Iberian ribbed newt</name>
    <dbReference type="NCBI Taxonomy" id="8319"/>
    <lineage>
        <taxon>Eukaryota</taxon>
        <taxon>Metazoa</taxon>
        <taxon>Chordata</taxon>
        <taxon>Craniata</taxon>
        <taxon>Vertebrata</taxon>
        <taxon>Euteleostomi</taxon>
        <taxon>Amphibia</taxon>
        <taxon>Batrachia</taxon>
        <taxon>Caudata</taxon>
        <taxon>Salamandroidea</taxon>
        <taxon>Salamandridae</taxon>
        <taxon>Pleurodelinae</taxon>
        <taxon>Pleurodeles</taxon>
    </lineage>
</organism>